<reference evidence="1 2" key="2">
    <citation type="submission" date="2018-11" db="EMBL/GenBank/DDBJ databases">
        <authorList>
            <consortium name="Pathogen Informatics"/>
        </authorList>
    </citation>
    <scope>NUCLEOTIDE SEQUENCE [LARGE SCALE GENOMIC DNA]</scope>
</reference>
<dbReference type="Proteomes" id="UP000267096">
    <property type="component" value="Unassembled WGS sequence"/>
</dbReference>
<organism evidence="3">
    <name type="scientific">Anisakis simplex</name>
    <name type="common">Herring worm</name>
    <dbReference type="NCBI Taxonomy" id="6269"/>
    <lineage>
        <taxon>Eukaryota</taxon>
        <taxon>Metazoa</taxon>
        <taxon>Ecdysozoa</taxon>
        <taxon>Nematoda</taxon>
        <taxon>Chromadorea</taxon>
        <taxon>Rhabditida</taxon>
        <taxon>Spirurina</taxon>
        <taxon>Ascaridomorpha</taxon>
        <taxon>Ascaridoidea</taxon>
        <taxon>Anisakidae</taxon>
        <taxon>Anisakis</taxon>
        <taxon>Anisakis simplex complex</taxon>
    </lineage>
</organism>
<gene>
    <name evidence="1" type="ORF">ASIM_LOCUS8049</name>
</gene>
<protein>
    <submittedName>
        <fullName evidence="3">Secreted protein</fullName>
    </submittedName>
</protein>
<dbReference type="AlphaFoldDB" id="A0A0M3JKW9"/>
<dbReference type="OrthoDB" id="5839715at2759"/>
<name>A0A0M3JKW9_ANISI</name>
<sequence>MTIFRLIDVALLFYTAQQPMIFENILVRFGVVQCGPALSAQDNARCEWSLLFLSSFLDLNQAS</sequence>
<evidence type="ECO:0000313" key="1">
    <source>
        <dbReference type="EMBL" id="VDK30673.1"/>
    </source>
</evidence>
<dbReference type="WBParaSite" id="ASIM_0000829601-mRNA-1">
    <property type="protein sequence ID" value="ASIM_0000829601-mRNA-1"/>
    <property type="gene ID" value="ASIM_0000829601"/>
</dbReference>
<accession>A0A0M3JKW9</accession>
<evidence type="ECO:0000313" key="2">
    <source>
        <dbReference type="Proteomes" id="UP000267096"/>
    </source>
</evidence>
<evidence type="ECO:0000313" key="3">
    <source>
        <dbReference type="WBParaSite" id="ASIM_0000829601-mRNA-1"/>
    </source>
</evidence>
<dbReference type="EMBL" id="UYRR01020825">
    <property type="protein sequence ID" value="VDK30673.1"/>
    <property type="molecule type" value="Genomic_DNA"/>
</dbReference>
<proteinExistence type="predicted"/>
<reference evidence="3" key="1">
    <citation type="submission" date="2017-02" db="UniProtKB">
        <authorList>
            <consortium name="WormBaseParasite"/>
        </authorList>
    </citation>
    <scope>IDENTIFICATION</scope>
</reference>
<keyword evidence="2" id="KW-1185">Reference proteome</keyword>